<protein>
    <submittedName>
        <fullName evidence="1">Uncharacterized protein</fullName>
    </submittedName>
</protein>
<organism evidence="1">
    <name type="scientific">gut metagenome</name>
    <dbReference type="NCBI Taxonomy" id="749906"/>
    <lineage>
        <taxon>unclassified sequences</taxon>
        <taxon>metagenomes</taxon>
        <taxon>organismal metagenomes</taxon>
    </lineage>
</organism>
<gene>
    <name evidence="1" type="ORF">EVA_16216</name>
</gene>
<evidence type="ECO:0000313" key="1">
    <source>
        <dbReference type="EMBL" id="EJW95673.1"/>
    </source>
</evidence>
<dbReference type="EMBL" id="AMCI01005681">
    <property type="protein sequence ID" value="EJW95673.1"/>
    <property type="molecule type" value="Genomic_DNA"/>
</dbReference>
<name>J9FML4_9ZZZZ</name>
<sequence length="317" mass="36658">MQHQVAPIQEGNFLIITDRICSDNIQPQVHKGDIYVIDRQLTLPTGNVTVLCHRPSEPKKVFRINDRRFQYKIATAQMIQEAKRRALQAKAEEARKFIKEGIDRSARHTARILATEFSWAENVQIAVLPLIINELAFIFTERARRYAAEHHIPQLRPLSRAIIALRQEYQDFITHDLDYRRRTDLTRYAEEFLSEPMIQKNVLLISLTLANELRAQNPQLAKLERKDEHIDLRVLSTIGLLFIESYRRQIAKANRIIAAKAKGRITPSIEDPIITDRLHACLVAMQSPFQLTQPSAHITTFNRIIDNQLQQIQVIPA</sequence>
<dbReference type="AlphaFoldDB" id="J9FML4"/>
<proteinExistence type="predicted"/>
<comment type="caution">
    <text evidence="1">The sequence shown here is derived from an EMBL/GenBank/DDBJ whole genome shotgun (WGS) entry which is preliminary data.</text>
</comment>
<reference evidence="1" key="1">
    <citation type="journal article" date="2012" name="PLoS ONE">
        <title>Gene sets for utilization of primary and secondary nutrition supplies in the distal gut of endangered iberian lynx.</title>
        <authorList>
            <person name="Alcaide M."/>
            <person name="Messina E."/>
            <person name="Richter M."/>
            <person name="Bargiela R."/>
            <person name="Peplies J."/>
            <person name="Huws S.A."/>
            <person name="Newbold C.J."/>
            <person name="Golyshin P.N."/>
            <person name="Simon M.A."/>
            <person name="Lopez G."/>
            <person name="Yakimov M.M."/>
            <person name="Ferrer M."/>
        </authorList>
    </citation>
    <scope>NUCLEOTIDE SEQUENCE</scope>
</reference>
<accession>J9FML4</accession>